<dbReference type="AlphaFoldDB" id="A0A1T8VI90"/>
<keyword evidence="1" id="KW-0812">Transmembrane</keyword>
<evidence type="ECO:0000313" key="3">
    <source>
        <dbReference type="Proteomes" id="UP000190074"/>
    </source>
</evidence>
<dbReference type="EMBL" id="FVGW01000029">
    <property type="protein sequence ID" value="SKN04774.1"/>
    <property type="molecule type" value="Genomic_DNA"/>
</dbReference>
<organism evidence="2 3">
    <name type="scientific">Mycobacteroides abscessus subsp. massiliense</name>
    <dbReference type="NCBI Taxonomy" id="1962118"/>
    <lineage>
        <taxon>Bacteria</taxon>
        <taxon>Bacillati</taxon>
        <taxon>Actinomycetota</taxon>
        <taxon>Actinomycetes</taxon>
        <taxon>Mycobacteriales</taxon>
        <taxon>Mycobacteriaceae</taxon>
        <taxon>Mycobacteroides</taxon>
        <taxon>Mycobacteroides abscessus</taxon>
    </lineage>
</organism>
<proteinExistence type="predicted"/>
<keyword evidence="1" id="KW-1133">Transmembrane helix</keyword>
<feature type="transmembrane region" description="Helical" evidence="1">
    <location>
        <begin position="33"/>
        <end position="58"/>
    </location>
</feature>
<gene>
    <name evidence="2" type="ORF">SAMEA2259716_05831</name>
</gene>
<evidence type="ECO:0000256" key="1">
    <source>
        <dbReference type="SAM" id="Phobius"/>
    </source>
</evidence>
<reference evidence="2 3" key="1">
    <citation type="submission" date="2016-11" db="EMBL/GenBank/DDBJ databases">
        <authorList>
            <consortium name="Pathogen Informatics"/>
        </authorList>
    </citation>
    <scope>NUCLEOTIDE SEQUENCE [LARGE SCALE GENOMIC DNA]</scope>
    <source>
        <strain evidence="2 3">911</strain>
    </source>
</reference>
<name>A0A1T8VI90_9MYCO</name>
<protein>
    <submittedName>
        <fullName evidence="2">Uncharacterized protein</fullName>
    </submittedName>
</protein>
<accession>A0A1T8VI90</accession>
<sequence>MPILLGGVSLAASLALTEFPIIGSMLDGGVTAAKAAAAVLMMLLAFLVVFASFIWVAWRRGTPTWPPAHVRQRAFINQWRRKAVYVSGRDQAPSASVVAGGKVRVRK</sequence>
<dbReference type="Proteomes" id="UP000190074">
    <property type="component" value="Unassembled WGS sequence"/>
</dbReference>
<keyword evidence="1" id="KW-0472">Membrane</keyword>
<evidence type="ECO:0000313" key="2">
    <source>
        <dbReference type="EMBL" id="SKN04774.1"/>
    </source>
</evidence>